<reference evidence="2" key="1">
    <citation type="submission" date="2022-06" db="EMBL/GenBank/DDBJ databases">
        <authorList>
            <person name="Berger JAMES D."/>
            <person name="Berger JAMES D."/>
        </authorList>
    </citation>
    <scope>NUCLEOTIDE SEQUENCE [LARGE SCALE GENOMIC DNA]</scope>
</reference>
<sequence length="286" mass="32943">MSEIQIEALNLFLHDRANLSKDTIPNTVSVARKPKWNSDVSKPNHKSCAFTSLSDEFMQTKLHHQHALNNVRSKRIRAEETVKQSTVEWLENYGLKAKHLTINDFVAIGRISESRMRKFNENPTATMDQIVAEFKQDPPSHLEYDLKEVNEFECGLHESIYSYTNRVRWLMQDTRKIFGLIRGENVGLLLDSSDANLGFNRDKQLKKHLIELVNEQLNSNKIKTLYVASYGTQINALWPYPMNVNTRVINELKYFIKEQLIPSGGSNLLTGIKHVRLTLLINADFS</sequence>
<protein>
    <recommendedName>
        <fullName evidence="1">VWFA domain-containing protein</fullName>
    </recommendedName>
</protein>
<keyword evidence="2" id="KW-1185">Reference proteome</keyword>
<dbReference type="PANTHER" id="PTHR46478:SF1">
    <property type="entry name" value="VON WILLEBRAND FACTOR A DOMAIN-CONTAINING PROTEIN 3A"/>
    <property type="match status" value="1"/>
</dbReference>
<dbReference type="PANTHER" id="PTHR46478">
    <property type="entry name" value="VON WILLEBRAND FACTOR A DOMAIN-CONTAINING PROTEIN 3A"/>
    <property type="match status" value="1"/>
</dbReference>
<dbReference type="InterPro" id="IPR002035">
    <property type="entry name" value="VWF_A"/>
</dbReference>
<evidence type="ECO:0000259" key="1">
    <source>
        <dbReference type="Pfam" id="PF13768"/>
    </source>
</evidence>
<organism evidence="2 3">
    <name type="scientific">Trichobilharzia regenti</name>
    <name type="common">Nasal bird schistosome</name>
    <dbReference type="NCBI Taxonomy" id="157069"/>
    <lineage>
        <taxon>Eukaryota</taxon>
        <taxon>Metazoa</taxon>
        <taxon>Spiralia</taxon>
        <taxon>Lophotrochozoa</taxon>
        <taxon>Platyhelminthes</taxon>
        <taxon>Trematoda</taxon>
        <taxon>Digenea</taxon>
        <taxon>Strigeidida</taxon>
        <taxon>Schistosomatoidea</taxon>
        <taxon>Schistosomatidae</taxon>
        <taxon>Trichobilharzia</taxon>
    </lineage>
</organism>
<dbReference type="Pfam" id="PF13768">
    <property type="entry name" value="VWA_3"/>
    <property type="match status" value="1"/>
</dbReference>
<evidence type="ECO:0000313" key="3">
    <source>
        <dbReference type="WBParaSite" id="TREG1_5050.1"/>
    </source>
</evidence>
<reference evidence="3" key="2">
    <citation type="submission" date="2023-11" db="UniProtKB">
        <authorList>
            <consortium name="WormBaseParasite"/>
        </authorList>
    </citation>
    <scope>IDENTIFICATION</scope>
</reference>
<accession>A0AA85JYY5</accession>
<dbReference type="WBParaSite" id="TREG1_5050.1">
    <property type="protein sequence ID" value="TREG1_5050.1"/>
    <property type="gene ID" value="TREG1_5050"/>
</dbReference>
<name>A0AA85JYY5_TRIRE</name>
<feature type="domain" description="VWFA" evidence="1">
    <location>
        <begin position="186"/>
        <end position="275"/>
    </location>
</feature>
<dbReference type="AlphaFoldDB" id="A0AA85JYY5"/>
<evidence type="ECO:0000313" key="2">
    <source>
        <dbReference type="Proteomes" id="UP000050795"/>
    </source>
</evidence>
<dbReference type="Proteomes" id="UP000050795">
    <property type="component" value="Unassembled WGS sequence"/>
</dbReference>
<proteinExistence type="predicted"/>